<dbReference type="GeneID" id="96246142"/>
<evidence type="ECO:0000256" key="8">
    <source>
        <dbReference type="HAMAP-Rule" id="MF_02040"/>
    </source>
</evidence>
<dbReference type="EMBL" id="JBEYBF010000011">
    <property type="protein sequence ID" value="MEU1953597.1"/>
    <property type="molecule type" value="Genomic_DNA"/>
</dbReference>
<evidence type="ECO:0000256" key="1">
    <source>
        <dbReference type="ARBA" id="ARBA00007352"/>
    </source>
</evidence>
<keyword evidence="11" id="KW-1185">Reference proteome</keyword>
<evidence type="ECO:0000313" key="10">
    <source>
        <dbReference type="EMBL" id="MEU1953597.1"/>
    </source>
</evidence>
<dbReference type="Gene3D" id="3.40.50.300">
    <property type="entry name" value="P-loop containing nucleotide triphosphate hydrolases"/>
    <property type="match status" value="1"/>
</dbReference>
<comment type="similarity">
    <text evidence="2">In the C-terminal section; belongs to the Mrp/NBP35 ATP-binding proteins family.</text>
</comment>
<dbReference type="GO" id="GO:0005524">
    <property type="term" value="F:ATP binding"/>
    <property type="evidence" value="ECO:0007669"/>
    <property type="project" value="UniProtKB-KW"/>
</dbReference>
<keyword evidence="7 8" id="KW-0411">Iron-sulfur</keyword>
<evidence type="ECO:0000256" key="6">
    <source>
        <dbReference type="ARBA" id="ARBA00023004"/>
    </source>
</evidence>
<dbReference type="RefSeq" id="WP_030522053.1">
    <property type="nucleotide sequence ID" value="NZ_JBEXYG010000006.1"/>
</dbReference>
<reference evidence="10 11" key="1">
    <citation type="submission" date="2024-06" db="EMBL/GenBank/DDBJ databases">
        <title>The Natural Products Discovery Center: Release of the First 8490 Sequenced Strains for Exploring Actinobacteria Biosynthetic Diversity.</title>
        <authorList>
            <person name="Kalkreuter E."/>
            <person name="Kautsar S.A."/>
            <person name="Yang D."/>
            <person name="Bader C.D."/>
            <person name="Teijaro C.N."/>
            <person name="Fluegel L."/>
            <person name="Davis C.M."/>
            <person name="Simpson J.R."/>
            <person name="Lauterbach L."/>
            <person name="Steele A.D."/>
            <person name="Gui C."/>
            <person name="Meng S."/>
            <person name="Li G."/>
            <person name="Viehrig K."/>
            <person name="Ye F."/>
            <person name="Su P."/>
            <person name="Kiefer A.F."/>
            <person name="Nichols A."/>
            <person name="Cepeda A.J."/>
            <person name="Yan W."/>
            <person name="Fan B."/>
            <person name="Jiang Y."/>
            <person name="Adhikari A."/>
            <person name="Zheng C.-J."/>
            <person name="Schuster L."/>
            <person name="Cowan T.M."/>
            <person name="Smanski M.J."/>
            <person name="Chevrette M.G."/>
            <person name="De Carvalho L.P.S."/>
            <person name="Shen B."/>
        </authorList>
    </citation>
    <scope>NUCLEOTIDE SEQUENCE [LARGE SCALE GENOMIC DNA]</scope>
    <source>
        <strain evidence="10 11">NPDC019708</strain>
    </source>
</reference>
<comment type="function">
    <text evidence="8">Binds and transfers iron-sulfur (Fe-S) clusters to target apoproteins. Can hydrolyze ATP.</text>
</comment>
<dbReference type="InterPro" id="IPR019591">
    <property type="entry name" value="Mrp/NBP35_ATP-bd"/>
</dbReference>
<dbReference type="PROSITE" id="PS01215">
    <property type="entry name" value="MRP"/>
    <property type="match status" value="1"/>
</dbReference>
<gene>
    <name evidence="10" type="ORF">ABZ510_17240</name>
</gene>
<dbReference type="SUPFAM" id="SSF117916">
    <property type="entry name" value="Fe-S cluster assembly (FSCA) domain-like"/>
    <property type="match status" value="1"/>
</dbReference>
<comment type="similarity">
    <text evidence="1">In the N-terminal section; belongs to the MIP18 family.</text>
</comment>
<comment type="caution">
    <text evidence="10">The sequence shown here is derived from an EMBL/GenBank/DDBJ whole genome shotgun (WGS) entry which is preliminary data.</text>
</comment>
<dbReference type="InterPro" id="IPR027417">
    <property type="entry name" value="P-loop_NTPase"/>
</dbReference>
<comment type="subunit">
    <text evidence="8">Homodimer.</text>
</comment>
<evidence type="ECO:0000256" key="5">
    <source>
        <dbReference type="ARBA" id="ARBA00022840"/>
    </source>
</evidence>
<dbReference type="InterPro" id="IPR044304">
    <property type="entry name" value="NUBPL-like"/>
</dbReference>
<keyword evidence="8" id="KW-0378">Hydrolase</keyword>
<name>A0ABV2WRU4_9NOCA</name>
<dbReference type="Gene3D" id="3.30.300.130">
    <property type="entry name" value="Fe-S cluster assembly (FSCA)"/>
    <property type="match status" value="1"/>
</dbReference>
<protein>
    <recommendedName>
        <fullName evidence="8">Iron-sulfur cluster carrier protein</fullName>
    </recommendedName>
</protein>
<dbReference type="InterPro" id="IPR033756">
    <property type="entry name" value="YlxH/NBP35"/>
</dbReference>
<dbReference type="Pfam" id="PF10609">
    <property type="entry name" value="ParA"/>
    <property type="match status" value="1"/>
</dbReference>
<proteinExistence type="inferred from homology"/>
<evidence type="ECO:0000313" key="11">
    <source>
        <dbReference type="Proteomes" id="UP001550628"/>
    </source>
</evidence>
<feature type="domain" description="MIP18 family-like" evidence="9">
    <location>
        <begin position="6"/>
        <end position="78"/>
    </location>
</feature>
<evidence type="ECO:0000256" key="7">
    <source>
        <dbReference type="ARBA" id="ARBA00023014"/>
    </source>
</evidence>
<keyword evidence="5 8" id="KW-0067">ATP-binding</keyword>
<evidence type="ECO:0000256" key="3">
    <source>
        <dbReference type="ARBA" id="ARBA00022723"/>
    </source>
</evidence>
<dbReference type="InterPro" id="IPR002744">
    <property type="entry name" value="MIP18-like"/>
</dbReference>
<accession>A0ABV2WRU4</accession>
<keyword evidence="3 8" id="KW-0479">Metal-binding</keyword>
<keyword evidence="4 8" id="KW-0547">Nucleotide-binding</keyword>
<sequence>MPVVTEAEVRGALAKVDDPEIRKPITELGMVKSIRIEPDGNVHVEVYLTTAGCPLRTEITQRVSTAVADVPGVGAVSVDLDVMSDEQRTELRKQLRGDSAEPVIPFAQPGSLTRVYAVASGKGGVGKSSVTVNLAAALADRGLSVGVLDADIYGHSIPRMLGTDARPTQVERMIMPPVAHDVKMISIAQFTKGNTPVVWRGPMLHRALQQFLADVFWGDLDVLLLDLPPGTGDVAISIAQLIPNAEILVVTTPQIAAAEVAERAGAIALQTRQRIAGVVENMSWLDLPDGTRMDLYGSGGGQAVADRLTRAVGAEVPLLGQIPIEQALREAGDEGTPIVLKDPESPSAVALRAVADKLAIRRRGLAGMSLGIDTTRHL</sequence>
<keyword evidence="6 8" id="KW-0408">Iron</keyword>
<dbReference type="InterPro" id="IPR000808">
    <property type="entry name" value="Mrp-like_CS"/>
</dbReference>
<comment type="similarity">
    <text evidence="8">Belongs to the Mrp/NBP35 ATP-binding proteins family.</text>
</comment>
<dbReference type="SUPFAM" id="SSF52540">
    <property type="entry name" value="P-loop containing nucleoside triphosphate hydrolases"/>
    <property type="match status" value="1"/>
</dbReference>
<evidence type="ECO:0000259" key="9">
    <source>
        <dbReference type="Pfam" id="PF01883"/>
    </source>
</evidence>
<dbReference type="PANTHER" id="PTHR42961:SF2">
    <property type="entry name" value="IRON-SULFUR PROTEIN NUBPL"/>
    <property type="match status" value="1"/>
</dbReference>
<organism evidence="10 11">
    <name type="scientific">Nocardia rhamnosiphila</name>
    <dbReference type="NCBI Taxonomy" id="426716"/>
    <lineage>
        <taxon>Bacteria</taxon>
        <taxon>Bacillati</taxon>
        <taxon>Actinomycetota</taxon>
        <taxon>Actinomycetes</taxon>
        <taxon>Mycobacteriales</taxon>
        <taxon>Nocardiaceae</taxon>
        <taxon>Nocardia</taxon>
    </lineage>
</organism>
<dbReference type="InterPro" id="IPR034904">
    <property type="entry name" value="FSCA_dom_sf"/>
</dbReference>
<dbReference type="Pfam" id="PF01883">
    <property type="entry name" value="FeS_assembly_P"/>
    <property type="match status" value="1"/>
</dbReference>
<dbReference type="Proteomes" id="UP001550628">
    <property type="component" value="Unassembled WGS sequence"/>
</dbReference>
<evidence type="ECO:0000256" key="2">
    <source>
        <dbReference type="ARBA" id="ARBA00008205"/>
    </source>
</evidence>
<dbReference type="HAMAP" id="MF_02040">
    <property type="entry name" value="Mrp_NBP35"/>
    <property type="match status" value="1"/>
</dbReference>
<dbReference type="CDD" id="cd02037">
    <property type="entry name" value="Mrp_NBP35"/>
    <property type="match status" value="1"/>
</dbReference>
<feature type="binding site" evidence="8">
    <location>
        <begin position="121"/>
        <end position="128"/>
    </location>
    <ligand>
        <name>ATP</name>
        <dbReference type="ChEBI" id="CHEBI:30616"/>
    </ligand>
</feature>
<dbReference type="PANTHER" id="PTHR42961">
    <property type="entry name" value="IRON-SULFUR PROTEIN NUBPL"/>
    <property type="match status" value="1"/>
</dbReference>
<evidence type="ECO:0000256" key="4">
    <source>
        <dbReference type="ARBA" id="ARBA00022741"/>
    </source>
</evidence>